<accession>A0A7C1P1G0</accession>
<dbReference type="EMBL" id="DSKP01000115">
    <property type="protein sequence ID" value="HEB48797.1"/>
    <property type="molecule type" value="Genomic_DNA"/>
</dbReference>
<gene>
    <name evidence="1" type="ORF">ENP77_03265</name>
</gene>
<evidence type="ECO:0008006" key="2">
    <source>
        <dbReference type="Google" id="ProtNLM"/>
    </source>
</evidence>
<name>A0A7C1P1G0_THEPE</name>
<proteinExistence type="predicted"/>
<evidence type="ECO:0000313" key="1">
    <source>
        <dbReference type="EMBL" id="HEB48797.1"/>
    </source>
</evidence>
<dbReference type="AlphaFoldDB" id="A0A7C1P1G0"/>
<comment type="caution">
    <text evidence="1">The sequence shown here is derived from an EMBL/GenBank/DDBJ whole genome shotgun (WGS) entry which is preliminary data.</text>
</comment>
<organism evidence="1">
    <name type="scientific">Thermofilum pendens</name>
    <dbReference type="NCBI Taxonomy" id="2269"/>
    <lineage>
        <taxon>Archaea</taxon>
        <taxon>Thermoproteota</taxon>
        <taxon>Thermoprotei</taxon>
        <taxon>Thermofilales</taxon>
        <taxon>Thermofilaceae</taxon>
        <taxon>Thermofilum</taxon>
    </lineage>
</organism>
<sequence>MKILFIRRLSLGRILSSRESFLVADQQGAELLEGFGLSPHVTVERPDVVALEEAWEEVLRGGYSRLVAVGGWAAAGSAKALSLGRRGSLRLREMLFESRAPLRRVVTVPLDVGFCTTLSELSLLWDPIVPAYYIMPLEHTVVLPLEECEEVLRMDAEQHFTLSRDARLLSLDTPPLSNARGVVDFCLGYALRGPGPFLSLVLSLAALAERGPLEASRVLRSLYSGEKCPDWLMRLARRKLDYLVEHAWSYYSLFFAKAGLRSRYEAYRFLRSELRSCL</sequence>
<protein>
    <recommendedName>
        <fullName evidence="2">Iron-containing alcohol dehydrogenase</fullName>
    </recommendedName>
</protein>
<reference evidence="1" key="1">
    <citation type="journal article" date="2020" name="mSystems">
        <title>Genome- and Community-Level Interaction Insights into Carbon Utilization and Element Cycling Functions of Hydrothermarchaeota in Hydrothermal Sediment.</title>
        <authorList>
            <person name="Zhou Z."/>
            <person name="Liu Y."/>
            <person name="Xu W."/>
            <person name="Pan J."/>
            <person name="Luo Z.H."/>
            <person name="Li M."/>
        </authorList>
    </citation>
    <scope>NUCLEOTIDE SEQUENCE [LARGE SCALE GENOMIC DNA]</scope>
    <source>
        <strain evidence="1">SpSt-25</strain>
    </source>
</reference>